<dbReference type="InterPro" id="IPR037171">
    <property type="entry name" value="NagB/RpiA_transferase-like"/>
</dbReference>
<dbReference type="EMBL" id="SVNY01000007">
    <property type="protein sequence ID" value="MBE6834455.1"/>
    <property type="molecule type" value="Genomic_DNA"/>
</dbReference>
<dbReference type="Gene3D" id="3.40.1080.10">
    <property type="entry name" value="Glutaconate Coenzyme A-transferase"/>
    <property type="match status" value="1"/>
</dbReference>
<dbReference type="PANTHER" id="PTHR43293:SF3">
    <property type="entry name" value="CHOLESTEROL RING-CLEAVING HYDROLASE IPDB SUBUNIT"/>
    <property type="match status" value="1"/>
</dbReference>
<dbReference type="RefSeq" id="WP_020074511.1">
    <property type="nucleotide sequence ID" value="NZ_JBKWRC010000003.1"/>
</dbReference>
<protein>
    <submittedName>
        <fullName evidence="2">CoA transferase subunit A</fullName>
    </submittedName>
</protein>
<comment type="caution">
    <text evidence="2">The sequence shown here is derived from an EMBL/GenBank/DDBJ whole genome shotgun (WGS) entry which is preliminary data.</text>
</comment>
<accession>A0A928KTW8</accession>
<dbReference type="AlphaFoldDB" id="A0A928KTW8"/>
<keyword evidence="2" id="KW-0808">Transferase</keyword>
<sequence length="324" mass="35832">MGKVYTLSEAVAKFVNDGDSIAIGGFTTNRKPFAAVHEILRQGKKDFILNAGANGGDADLLIGCGRVKAYINCYTANSGYTNVSRRFRAAIENGDILFEDYSQDAVMLMFHAAALGFPYVPSRLMMGTGLADKWGISKEIRKTIDKLPDEKFVIEQNPMNPEEKLLLLPVPEIDVAVIHVQMASPDGTCRILGDEFQDTDIAGAAKKVIVTCEELVSDEYIRRDPNANTIPGFCVDAVVHAPHGAHPSQCYDYYDYDSKYYKEYDVASKTQEAFDAFCQEWVFSTPTHEDYLNKVGGARLANLKVVPGLGYHVDMTAQAKEEKK</sequence>
<dbReference type="PANTHER" id="PTHR43293">
    <property type="entry name" value="ACETATE COA-TRANSFERASE YDIF"/>
    <property type="match status" value="1"/>
</dbReference>
<dbReference type="GO" id="GO:0008410">
    <property type="term" value="F:CoA-transferase activity"/>
    <property type="evidence" value="ECO:0007669"/>
    <property type="project" value="InterPro"/>
</dbReference>
<proteinExistence type="inferred from homology"/>
<dbReference type="Gene3D" id="3.30.30.40">
    <property type="match status" value="1"/>
</dbReference>
<evidence type="ECO:0000313" key="3">
    <source>
        <dbReference type="Proteomes" id="UP000754750"/>
    </source>
</evidence>
<comment type="similarity">
    <text evidence="1">Belongs to the 3-oxoacid CoA-transferase subunit B family.</text>
</comment>
<dbReference type="Pfam" id="PF01144">
    <property type="entry name" value="CoA_trans"/>
    <property type="match status" value="1"/>
</dbReference>
<gene>
    <name evidence="2" type="ORF">E7512_12920</name>
</gene>
<dbReference type="Proteomes" id="UP000754750">
    <property type="component" value="Unassembled WGS sequence"/>
</dbReference>
<dbReference type="InterPro" id="IPR004165">
    <property type="entry name" value="CoA_trans_fam_I"/>
</dbReference>
<dbReference type="SUPFAM" id="SSF100950">
    <property type="entry name" value="NagB/RpiA/CoA transferase-like"/>
    <property type="match status" value="1"/>
</dbReference>
<organism evidence="2 3">
    <name type="scientific">Faecalispora sporosphaeroides</name>
    <dbReference type="NCBI Taxonomy" id="1549"/>
    <lineage>
        <taxon>Bacteria</taxon>
        <taxon>Bacillati</taxon>
        <taxon>Bacillota</taxon>
        <taxon>Clostridia</taxon>
        <taxon>Eubacteriales</taxon>
        <taxon>Oscillospiraceae</taxon>
        <taxon>Faecalispora</taxon>
    </lineage>
</organism>
<name>A0A928KTW8_9FIRM</name>
<reference evidence="2" key="1">
    <citation type="submission" date="2019-04" db="EMBL/GenBank/DDBJ databases">
        <title>Evolution of Biomass-Degrading Anaerobic Consortia Revealed by Metagenomics.</title>
        <authorList>
            <person name="Peng X."/>
        </authorList>
    </citation>
    <scope>NUCLEOTIDE SEQUENCE</scope>
    <source>
        <strain evidence="2">SIG551</strain>
    </source>
</reference>
<evidence type="ECO:0000313" key="2">
    <source>
        <dbReference type="EMBL" id="MBE6834455.1"/>
    </source>
</evidence>
<dbReference type="SMART" id="SM00882">
    <property type="entry name" value="CoA_trans"/>
    <property type="match status" value="1"/>
</dbReference>
<evidence type="ECO:0000256" key="1">
    <source>
        <dbReference type="ARBA" id="ARBA00007047"/>
    </source>
</evidence>